<feature type="region of interest" description="Disordered" evidence="1">
    <location>
        <begin position="412"/>
        <end position="434"/>
    </location>
</feature>
<evidence type="ECO:0000313" key="3">
    <source>
        <dbReference type="EMBL" id="AWO83858.1"/>
    </source>
</evidence>
<gene>
    <name evidence="3" type="ORF">DLJ61_10355</name>
</gene>
<keyword evidence="2" id="KW-0812">Transmembrane</keyword>
<name>A0AAD0NXL4_9ACTN</name>
<dbReference type="Proteomes" id="UP000247118">
    <property type="component" value="Chromosome"/>
</dbReference>
<organism evidence="3 4">
    <name type="scientific">Gordonia terrae</name>
    <dbReference type="NCBI Taxonomy" id="2055"/>
    <lineage>
        <taxon>Bacteria</taxon>
        <taxon>Bacillati</taxon>
        <taxon>Actinomycetota</taxon>
        <taxon>Actinomycetes</taxon>
        <taxon>Mycobacteriales</taxon>
        <taxon>Gordoniaceae</taxon>
        <taxon>Gordonia</taxon>
    </lineage>
</organism>
<evidence type="ECO:0000313" key="4">
    <source>
        <dbReference type="Proteomes" id="UP000247118"/>
    </source>
</evidence>
<reference evidence="3 4" key="1">
    <citation type="submission" date="2018-05" db="EMBL/GenBank/DDBJ databases">
        <title>Complete genome sequence of Gordonia terrae NRRL B-16283.</title>
        <authorList>
            <person name="Garlena R.A."/>
            <person name="Russell D.A."/>
            <person name="Hatfull G.F."/>
        </authorList>
    </citation>
    <scope>NUCLEOTIDE SEQUENCE [LARGE SCALE GENOMIC DNA]</scope>
    <source>
        <strain evidence="3 4">NRRL B-16283</strain>
    </source>
</reference>
<proteinExistence type="predicted"/>
<keyword evidence="2" id="KW-0472">Membrane</keyword>
<sequence>MLDDTSSSPSTRTWTTALVLVSIVALAFVVVGLVLPSPDPELTTTPPPASSGTEQSAPAATEAPTVVDEPVDPKAPIPGCDIVEVPEESGYTAFTGMGPPPTYDNPEFPWFNGPKATAMSTALARALPARAEIAFASPRQSFIFQPITSFKAPAPEPGGSTYAGGELLNGDARGSVSVDVQRSSLPIPPCVAGQLDERRTLRDGVVVDVHDTWQEVDGVRTLSRTARAYVADGSWIAARASDATGANQQDRSGSVPLSIDDLVRIVDDPGLRVSTPVAPGTPTPIEHCESPFESYKGTPVTREEARELDAVLATVDLGGARLAPMVPVGSPAEGMLCTGVADLGDGVAIDITIIGGQPRPSAERPVPGRGSPKTLRALPDGTLVQTDVMWQSRSSTTDPRDQIRETTHSVVVTRPTGTRVSASSTAASPTEPLSVNELENIALTPGLEL</sequence>
<feature type="region of interest" description="Disordered" evidence="1">
    <location>
        <begin position="41"/>
        <end position="77"/>
    </location>
</feature>
<dbReference type="GeneID" id="32688167"/>
<feature type="region of interest" description="Disordered" evidence="1">
    <location>
        <begin position="356"/>
        <end position="377"/>
    </location>
</feature>
<feature type="transmembrane region" description="Helical" evidence="2">
    <location>
        <begin position="12"/>
        <end position="35"/>
    </location>
</feature>
<feature type="region of interest" description="Disordered" evidence="1">
    <location>
        <begin position="273"/>
        <end position="293"/>
    </location>
</feature>
<keyword evidence="2" id="KW-1133">Transmembrane helix</keyword>
<accession>A0AAD0NXL4</accession>
<dbReference type="AlphaFoldDB" id="A0AAD0NXL4"/>
<protein>
    <submittedName>
        <fullName evidence="3">Uncharacterized protein</fullName>
    </submittedName>
</protein>
<evidence type="ECO:0000256" key="1">
    <source>
        <dbReference type="SAM" id="MobiDB-lite"/>
    </source>
</evidence>
<evidence type="ECO:0000256" key="2">
    <source>
        <dbReference type="SAM" id="Phobius"/>
    </source>
</evidence>
<dbReference type="KEGG" id="gta:BCM27_10265"/>
<dbReference type="RefSeq" id="WP_004019541.1">
    <property type="nucleotide sequence ID" value="NZ_CABEIC010000002.1"/>
</dbReference>
<dbReference type="EMBL" id="CP029604">
    <property type="protein sequence ID" value="AWO83858.1"/>
    <property type="molecule type" value="Genomic_DNA"/>
</dbReference>